<dbReference type="SUPFAM" id="SSF53623">
    <property type="entry name" value="MurD-like peptide ligases, catalytic domain"/>
    <property type="match status" value="1"/>
</dbReference>
<dbReference type="RefSeq" id="WP_109967724.1">
    <property type="nucleotide sequence ID" value="NZ_CP176093.1"/>
</dbReference>
<evidence type="ECO:0000313" key="2">
    <source>
        <dbReference type="Proteomes" id="UP000245657"/>
    </source>
</evidence>
<dbReference type="Proteomes" id="UP000245657">
    <property type="component" value="Unassembled WGS sequence"/>
</dbReference>
<evidence type="ECO:0000313" key="1">
    <source>
        <dbReference type="EMBL" id="PWR74445.1"/>
    </source>
</evidence>
<dbReference type="EMBL" id="QGMY01000002">
    <property type="protein sequence ID" value="PWR74445.1"/>
    <property type="molecule type" value="Genomic_DNA"/>
</dbReference>
<dbReference type="NCBIfam" id="NF033197">
    <property type="entry name" value="F430_CfbE"/>
    <property type="match status" value="1"/>
</dbReference>
<dbReference type="Gene3D" id="3.40.1190.10">
    <property type="entry name" value="Mur-like, catalytic domain"/>
    <property type="match status" value="1"/>
</dbReference>
<dbReference type="GO" id="GO:0005524">
    <property type="term" value="F:ATP binding"/>
    <property type="evidence" value="ECO:0007669"/>
    <property type="project" value="InterPro"/>
</dbReference>
<name>A0A2V2N7E5_9EURY</name>
<sequence length="415" mass="45254">MNILILDTIHGGIILGDALRDMGHDVDLVDVYRGDLTCQGSISGETALSKTYDLLIHPVHLDPAHPILRSTPCPSITHHEAVRWIIRSKPRRNFSQSHDWIEVSGARGKTTTATALASIMQGNGILHSSRGTYRYPSEEYITRMSITPASLIPVSDLLIENDWCIAEISLGFTGISGLAILTSDEDYQVAAGKLSARTLKHLSALSCKKVLVAPDVSFVHDSVINAGDLTRVCGTTCMYSFNGIEGSYENLLLTLEGYRVPLQLATAAALILGYNPDKLENFASLPGRMKIEKSDGRMIIDNASTGACLKTTCDAISLLRNSHDENFQYILIIGQEARAVCENFSDEEIIGVITKEHPDQVILVAGDDRMDTSTISDACKKQSIPMTISHSIPEGIHIAKQIPSCPIVVSVKTWR</sequence>
<accession>A0A2V2N7E5</accession>
<dbReference type="GeneID" id="97549837"/>
<reference evidence="1 2" key="1">
    <citation type="submission" date="2018-05" db="EMBL/GenBank/DDBJ databases">
        <title>Draft genome of Methanospirillum lacunae Ki8-1.</title>
        <authorList>
            <person name="Dueholm M.S."/>
            <person name="Nielsen P.H."/>
            <person name="Bakmann L.F."/>
            <person name="Otzen D.E."/>
        </authorList>
    </citation>
    <scope>NUCLEOTIDE SEQUENCE [LARGE SCALE GENOMIC DNA]</scope>
    <source>
        <strain evidence="1 2">Ki8-1</strain>
    </source>
</reference>
<comment type="caution">
    <text evidence="1">The sequence shown here is derived from an EMBL/GenBank/DDBJ whole genome shotgun (WGS) entry which is preliminary data.</text>
</comment>
<protein>
    <submittedName>
        <fullName evidence="1">Coenzyme F430 synthase</fullName>
    </submittedName>
</protein>
<organism evidence="1 2">
    <name type="scientific">Methanospirillum lacunae</name>
    <dbReference type="NCBI Taxonomy" id="668570"/>
    <lineage>
        <taxon>Archaea</taxon>
        <taxon>Methanobacteriati</taxon>
        <taxon>Methanobacteriota</taxon>
        <taxon>Stenosarchaea group</taxon>
        <taxon>Methanomicrobia</taxon>
        <taxon>Methanomicrobiales</taxon>
        <taxon>Methanospirillaceae</taxon>
        <taxon>Methanospirillum</taxon>
    </lineage>
</organism>
<dbReference type="OrthoDB" id="52890at2157"/>
<keyword evidence="2" id="KW-1185">Reference proteome</keyword>
<dbReference type="InterPro" id="IPR036565">
    <property type="entry name" value="Mur-like_cat_sf"/>
</dbReference>
<gene>
    <name evidence="1" type="primary">cfbE</name>
    <name evidence="1" type="ORF">DK846_04680</name>
</gene>
<proteinExistence type="predicted"/>
<dbReference type="AlphaFoldDB" id="A0A2V2N7E5"/>